<dbReference type="EMBL" id="CP040749">
    <property type="protein sequence ID" value="QCX38816.1"/>
    <property type="molecule type" value="Genomic_DNA"/>
</dbReference>
<name>A0A5B7TUL7_9FLAO</name>
<evidence type="ECO:0000313" key="2">
    <source>
        <dbReference type="EMBL" id="QCX38816.1"/>
    </source>
</evidence>
<dbReference type="PANTHER" id="PTHR36836">
    <property type="entry name" value="COLANIC ACID BIOSYNTHESIS PROTEIN WCAK"/>
    <property type="match status" value="1"/>
</dbReference>
<dbReference type="PANTHER" id="PTHR36836:SF1">
    <property type="entry name" value="COLANIC ACID BIOSYNTHESIS PROTEIN WCAK"/>
    <property type="match status" value="1"/>
</dbReference>
<dbReference type="InterPro" id="IPR007345">
    <property type="entry name" value="Polysacch_pyruvyl_Trfase"/>
</dbReference>
<dbReference type="Proteomes" id="UP000306229">
    <property type="component" value="Chromosome"/>
</dbReference>
<feature type="domain" description="Polysaccharide pyruvyl transferase" evidence="1">
    <location>
        <begin position="16"/>
        <end position="295"/>
    </location>
</feature>
<keyword evidence="2" id="KW-0808">Transferase</keyword>
<dbReference type="KEGG" id="fbe:FF125_10360"/>
<reference evidence="2 3" key="1">
    <citation type="submission" date="2019-05" db="EMBL/GenBank/DDBJ databases">
        <title>Algicella ahnfeltiae gen. nov., sp. nov., a novel marine bacterium of the family Flavobacteriaceae isolated from a red alga.</title>
        <authorList>
            <person name="Nedashkovskaya O.I."/>
            <person name="Kukhlevskiy A.D."/>
            <person name="Kim S.-G."/>
            <person name="Zhukova N.V."/>
            <person name="Mikhailov V.V."/>
        </authorList>
    </citation>
    <scope>NUCLEOTIDE SEQUENCE [LARGE SCALE GENOMIC DNA]</scope>
    <source>
        <strain evidence="2 3">10Alg115</strain>
    </source>
</reference>
<sequence length="359" mass="41856">MKPNKILLTGYIGYKNFGDDLLFEIAIERIKDLPNIEVSAVVTDPSINFDYLYKYYPNLKIIRLNRSIPKLFYLKFNKVYYIGGGVFFDYNQKISSLKFLKKYLSNFLNFKIPKLLGTEFGGIGIGVGPYFHKQTLALHRQVLSSFEILGVRDKKSYDFLKGIKIKNLYLSNDLSVGYEKLPDNDIITSLKEVIICPRSYSHKPEFEKHIITLLDFAKFLEENNIKTHWVFLQEDDENLMNKIKQNFRTTIWNPDLMSILSFVKLFQNAEAVFSSRMHSLFIAGLVNTSFVAIELHPKLKYASELFYENPIILNPLDDLDKYKVAYTKLKNIVFNKSKLKKEEECLEVLNSKILGWLKK</sequence>
<evidence type="ECO:0000313" key="3">
    <source>
        <dbReference type="Proteomes" id="UP000306229"/>
    </source>
</evidence>
<proteinExistence type="predicted"/>
<keyword evidence="3" id="KW-1185">Reference proteome</keyword>
<dbReference type="RefSeq" id="WP_138949700.1">
    <property type="nucleotide sequence ID" value="NZ_CP040749.1"/>
</dbReference>
<dbReference type="Pfam" id="PF04230">
    <property type="entry name" value="PS_pyruv_trans"/>
    <property type="match status" value="1"/>
</dbReference>
<gene>
    <name evidence="2" type="ORF">FF125_10360</name>
</gene>
<organism evidence="2 3">
    <name type="scientific">Aureibaculum algae</name>
    <dbReference type="NCBI Taxonomy" id="2584122"/>
    <lineage>
        <taxon>Bacteria</taxon>
        <taxon>Pseudomonadati</taxon>
        <taxon>Bacteroidota</taxon>
        <taxon>Flavobacteriia</taxon>
        <taxon>Flavobacteriales</taxon>
        <taxon>Flavobacteriaceae</taxon>
        <taxon>Aureibaculum</taxon>
    </lineage>
</organism>
<accession>A0A5B7TUL7</accession>
<dbReference type="OrthoDB" id="624106at2"/>
<evidence type="ECO:0000259" key="1">
    <source>
        <dbReference type="Pfam" id="PF04230"/>
    </source>
</evidence>
<dbReference type="GO" id="GO:0016740">
    <property type="term" value="F:transferase activity"/>
    <property type="evidence" value="ECO:0007669"/>
    <property type="project" value="UniProtKB-KW"/>
</dbReference>
<protein>
    <submittedName>
        <fullName evidence="2">Polysaccharide pyruvyl transferase family protein</fullName>
    </submittedName>
</protein>
<dbReference type="AlphaFoldDB" id="A0A5B7TUL7"/>